<keyword evidence="2" id="KW-1185">Reference proteome</keyword>
<organism evidence="1 2">
    <name type="scientific">Fusarium zealandicum</name>
    <dbReference type="NCBI Taxonomy" id="1053134"/>
    <lineage>
        <taxon>Eukaryota</taxon>
        <taxon>Fungi</taxon>
        <taxon>Dikarya</taxon>
        <taxon>Ascomycota</taxon>
        <taxon>Pezizomycotina</taxon>
        <taxon>Sordariomycetes</taxon>
        <taxon>Hypocreomycetidae</taxon>
        <taxon>Hypocreales</taxon>
        <taxon>Nectriaceae</taxon>
        <taxon>Fusarium</taxon>
        <taxon>Fusarium staphyleae species complex</taxon>
    </lineage>
</organism>
<dbReference type="OrthoDB" id="4636359at2759"/>
<comment type="caution">
    <text evidence="1">The sequence shown here is derived from an EMBL/GenBank/DDBJ whole genome shotgun (WGS) entry which is preliminary data.</text>
</comment>
<gene>
    <name evidence="1" type="ORF">FZEAL_5918</name>
</gene>
<accession>A0A8H4XK34</accession>
<evidence type="ECO:0000313" key="2">
    <source>
        <dbReference type="Proteomes" id="UP000635477"/>
    </source>
</evidence>
<name>A0A8H4XK34_9HYPO</name>
<proteinExistence type="predicted"/>
<evidence type="ECO:0000313" key="1">
    <source>
        <dbReference type="EMBL" id="KAF4977547.1"/>
    </source>
</evidence>
<reference evidence="1" key="1">
    <citation type="journal article" date="2020" name="BMC Genomics">
        <title>Correction to: Identification and distribution of gene clusters required for synthesis of sphingolipid metabolism inhibitors in diverse species of the filamentous fungus Fusarium.</title>
        <authorList>
            <person name="Kim H.S."/>
            <person name="Lohmar J.M."/>
            <person name="Busman M."/>
            <person name="Brown D.W."/>
            <person name="Naumann T.A."/>
            <person name="Divon H.H."/>
            <person name="Lysoe E."/>
            <person name="Uhlig S."/>
            <person name="Proctor R.H."/>
        </authorList>
    </citation>
    <scope>NUCLEOTIDE SEQUENCE</scope>
    <source>
        <strain evidence="1">NRRL 22465</strain>
    </source>
</reference>
<sequence>MDRFAWIPSEIRVEIILQLQHKKDITSLIQASPAMRKEYVVSKAYIIQTLVKAELDDELMQDAMGILLFPHRGGNQYEEYKTQCGTHVALYEARKLPNPLEKHDHAAVSKLYMMCHRIKSRMLGYLNPGLDLDPYHYQAWPSRSEPSSRRNKKALRAQNIAVRIGLDDLDSSVRRALFEAFLRYELSAGASFAAPLRQLRRL</sequence>
<dbReference type="Proteomes" id="UP000635477">
    <property type="component" value="Unassembled WGS sequence"/>
</dbReference>
<protein>
    <submittedName>
        <fullName evidence="1">Uncharacterized protein</fullName>
    </submittedName>
</protein>
<reference evidence="1" key="2">
    <citation type="submission" date="2020-05" db="EMBL/GenBank/DDBJ databases">
        <authorList>
            <person name="Kim H.-S."/>
            <person name="Proctor R.H."/>
            <person name="Brown D.W."/>
        </authorList>
    </citation>
    <scope>NUCLEOTIDE SEQUENCE</scope>
    <source>
        <strain evidence="1">NRRL 22465</strain>
    </source>
</reference>
<dbReference type="AlphaFoldDB" id="A0A8H4XK34"/>
<dbReference type="EMBL" id="JABEYC010000431">
    <property type="protein sequence ID" value="KAF4977547.1"/>
    <property type="molecule type" value="Genomic_DNA"/>
</dbReference>